<name>A0ABR7SYE2_9ACTN</name>
<evidence type="ECO:0000313" key="2">
    <source>
        <dbReference type="Proteomes" id="UP000642284"/>
    </source>
</evidence>
<dbReference type="RefSeq" id="WP_187820092.1">
    <property type="nucleotide sequence ID" value="NZ_JACTVJ010000066.1"/>
</dbReference>
<proteinExistence type="predicted"/>
<evidence type="ECO:0000313" key="1">
    <source>
        <dbReference type="EMBL" id="MBC9719695.1"/>
    </source>
</evidence>
<reference evidence="1 2" key="1">
    <citation type="submission" date="2020-08" db="EMBL/GenBank/DDBJ databases">
        <title>Genemic of Streptomyces polyaspartic.</title>
        <authorList>
            <person name="Liu W."/>
        </authorList>
    </citation>
    <scope>NUCLEOTIDE SEQUENCE [LARGE SCALE GENOMIC DNA]</scope>
    <source>
        <strain evidence="1 2">TRM66268-LWL</strain>
    </source>
</reference>
<comment type="caution">
    <text evidence="1">The sequence shown here is derived from an EMBL/GenBank/DDBJ whole genome shotgun (WGS) entry which is preliminary data.</text>
</comment>
<organism evidence="1 2">
    <name type="scientific">Streptomyces polyasparticus</name>
    <dbReference type="NCBI Taxonomy" id="2767826"/>
    <lineage>
        <taxon>Bacteria</taxon>
        <taxon>Bacillati</taxon>
        <taxon>Actinomycetota</taxon>
        <taxon>Actinomycetes</taxon>
        <taxon>Kitasatosporales</taxon>
        <taxon>Streptomycetaceae</taxon>
        <taxon>Streptomyces</taxon>
    </lineage>
</organism>
<sequence length="220" mass="22617">MSSRQMTAYLGETFAIRPQTSALRVDATPGAGVQVVFEIRGTTQARFSDDTRTVSVTTDRRGIATAPVINAGQLAGRFTIRASVAEHPDVDTSFTAAITARTADQLTHVEGSPLEATVGELLNGPVTVAATHRGAPLEGVALTATVLDGAGEPAADCPYFIDAAGEPQRTLTLAPTGRDGTVTLADLFAGDTAGAFLVRLTAPGGVLLDLPLTIHPAPAD</sequence>
<dbReference type="Proteomes" id="UP000642284">
    <property type="component" value="Unassembled WGS sequence"/>
</dbReference>
<keyword evidence="2" id="KW-1185">Reference proteome</keyword>
<gene>
    <name evidence="1" type="ORF">H9Y04_45290</name>
</gene>
<accession>A0ABR7SYE2</accession>
<protein>
    <submittedName>
        <fullName evidence="1">Uncharacterized protein</fullName>
    </submittedName>
</protein>
<dbReference type="EMBL" id="JACTVJ010000066">
    <property type="protein sequence ID" value="MBC9719695.1"/>
    <property type="molecule type" value="Genomic_DNA"/>
</dbReference>